<dbReference type="Gene3D" id="3.90.550.10">
    <property type="entry name" value="Spore Coat Polysaccharide Biosynthesis Protein SpsA, Chain A"/>
    <property type="match status" value="1"/>
</dbReference>
<organism evidence="8 9">
    <name type="scientific">Tissierella carlieri</name>
    <dbReference type="NCBI Taxonomy" id="689904"/>
    <lineage>
        <taxon>Bacteria</taxon>
        <taxon>Bacillati</taxon>
        <taxon>Bacillota</taxon>
        <taxon>Tissierellia</taxon>
        <taxon>Tissierellales</taxon>
        <taxon>Tissierellaceae</taxon>
        <taxon>Tissierella</taxon>
    </lineage>
</organism>
<gene>
    <name evidence="7 8" type="primary">ispD</name>
    <name evidence="8" type="ORF">NE686_15265</name>
</gene>
<name>A0ABT1SDA3_9FIRM</name>
<dbReference type="RefSeq" id="WP_256312207.1">
    <property type="nucleotide sequence ID" value="NZ_JANGAC010000013.1"/>
</dbReference>
<evidence type="ECO:0000313" key="9">
    <source>
        <dbReference type="Proteomes" id="UP001524478"/>
    </source>
</evidence>
<dbReference type="PROSITE" id="PS01295">
    <property type="entry name" value="ISPD"/>
    <property type="match status" value="1"/>
</dbReference>
<dbReference type="InterPro" id="IPR018294">
    <property type="entry name" value="ISPD_synthase_CS"/>
</dbReference>
<dbReference type="GO" id="GO:0050518">
    <property type="term" value="F:2-C-methyl-D-erythritol 4-phosphate cytidylyltransferase activity"/>
    <property type="evidence" value="ECO:0007669"/>
    <property type="project" value="UniProtKB-EC"/>
</dbReference>
<keyword evidence="5 7" id="KW-0548">Nucleotidyltransferase</keyword>
<sequence length="246" mass="27760">MYKDYYVSVIIAAAGMSNRMGSKINKQFIAIGGKPILAHTIEKFEKCRYIDEIILVAKEEEIEYCRKEIVKKYKFNKVANIIRGGKERQDSVYNGILALDEKADIVLTHDGARPFVKIENIEDGIKGTIDHGACVIGVPVTDTIKVVGEDKTIGNTPQRSLLWAAQTPQCFFKDILIRGYENAIDDGFCGTDDSSIVERAGYGVKMIMGSYENIKITTPEDIILAESLFKDKDIIFRRREFIFQSR</sequence>
<comment type="similarity">
    <text evidence="3 7">Belongs to the IspD/TarI cytidylyltransferase family. IspD subfamily.</text>
</comment>
<dbReference type="CDD" id="cd02516">
    <property type="entry name" value="CDP-ME_synthetase"/>
    <property type="match status" value="1"/>
</dbReference>
<dbReference type="InterPro" id="IPR050088">
    <property type="entry name" value="IspD/TarI_cytidylyltransf_bact"/>
</dbReference>
<dbReference type="PANTHER" id="PTHR32125:SF4">
    <property type="entry name" value="2-C-METHYL-D-ERYTHRITOL 4-PHOSPHATE CYTIDYLYLTRANSFERASE, CHLOROPLASTIC"/>
    <property type="match status" value="1"/>
</dbReference>
<proteinExistence type="inferred from homology"/>
<feature type="site" description="Positions MEP for the nucleophilic attack" evidence="7">
    <location>
        <position position="215"/>
    </location>
</feature>
<comment type="caution">
    <text evidence="8">The sequence shown here is derived from an EMBL/GenBank/DDBJ whole genome shotgun (WGS) entry which is preliminary data.</text>
</comment>
<keyword evidence="9" id="KW-1185">Reference proteome</keyword>
<accession>A0ABT1SDA3</accession>
<comment type="pathway">
    <text evidence="2 7">Isoprenoid biosynthesis; isopentenyl diphosphate biosynthesis via DXP pathway; isopentenyl diphosphate from 1-deoxy-D-xylulose 5-phosphate: step 2/6.</text>
</comment>
<evidence type="ECO:0000256" key="2">
    <source>
        <dbReference type="ARBA" id="ARBA00004787"/>
    </source>
</evidence>
<dbReference type="Proteomes" id="UP001524478">
    <property type="component" value="Unassembled WGS sequence"/>
</dbReference>
<evidence type="ECO:0000256" key="7">
    <source>
        <dbReference type="HAMAP-Rule" id="MF_00108"/>
    </source>
</evidence>
<comment type="function">
    <text evidence="7">Catalyzes the formation of 4-diphosphocytidyl-2-C-methyl-D-erythritol from CTP and 2-C-methyl-D-erythritol 4-phosphate (MEP).</text>
</comment>
<feature type="site" description="Transition state stabilizer" evidence="7">
    <location>
        <position position="19"/>
    </location>
</feature>
<evidence type="ECO:0000256" key="1">
    <source>
        <dbReference type="ARBA" id="ARBA00001282"/>
    </source>
</evidence>
<feature type="site" description="Transition state stabilizer" evidence="7">
    <location>
        <position position="26"/>
    </location>
</feature>
<keyword evidence="4 7" id="KW-0808">Transferase</keyword>
<dbReference type="InterPro" id="IPR034683">
    <property type="entry name" value="IspD/TarI"/>
</dbReference>
<dbReference type="EMBL" id="JANGAC010000013">
    <property type="protein sequence ID" value="MCQ4924459.1"/>
    <property type="molecule type" value="Genomic_DNA"/>
</dbReference>
<evidence type="ECO:0000313" key="8">
    <source>
        <dbReference type="EMBL" id="MCQ4924459.1"/>
    </source>
</evidence>
<dbReference type="InterPro" id="IPR001228">
    <property type="entry name" value="IspD"/>
</dbReference>
<dbReference type="HAMAP" id="MF_00108">
    <property type="entry name" value="IspD"/>
    <property type="match status" value="1"/>
</dbReference>
<dbReference type="Pfam" id="PF01128">
    <property type="entry name" value="IspD"/>
    <property type="match status" value="1"/>
</dbReference>
<protein>
    <recommendedName>
        <fullName evidence="7">2-C-methyl-D-erythritol 4-phosphate cytidylyltransferase</fullName>
        <ecNumber evidence="7">2.7.7.60</ecNumber>
    </recommendedName>
    <alternativeName>
        <fullName evidence="7">4-diphosphocytidyl-2C-methyl-D-erythritol synthase</fullName>
    </alternativeName>
    <alternativeName>
        <fullName evidence="7">MEP cytidylyltransferase</fullName>
        <shortName evidence="7">MCT</shortName>
    </alternativeName>
</protein>
<dbReference type="NCBIfam" id="TIGR00453">
    <property type="entry name" value="ispD"/>
    <property type="match status" value="1"/>
</dbReference>
<evidence type="ECO:0000256" key="3">
    <source>
        <dbReference type="ARBA" id="ARBA00009789"/>
    </source>
</evidence>
<comment type="catalytic activity">
    <reaction evidence="1 7">
        <text>2-C-methyl-D-erythritol 4-phosphate + CTP + H(+) = 4-CDP-2-C-methyl-D-erythritol + diphosphate</text>
        <dbReference type="Rhea" id="RHEA:13429"/>
        <dbReference type="ChEBI" id="CHEBI:15378"/>
        <dbReference type="ChEBI" id="CHEBI:33019"/>
        <dbReference type="ChEBI" id="CHEBI:37563"/>
        <dbReference type="ChEBI" id="CHEBI:57823"/>
        <dbReference type="ChEBI" id="CHEBI:58262"/>
        <dbReference type="EC" id="2.7.7.60"/>
    </reaction>
</comment>
<dbReference type="PANTHER" id="PTHR32125">
    <property type="entry name" value="2-C-METHYL-D-ERYTHRITOL 4-PHOSPHATE CYTIDYLYLTRANSFERASE, CHLOROPLASTIC"/>
    <property type="match status" value="1"/>
</dbReference>
<dbReference type="EC" id="2.7.7.60" evidence="7"/>
<reference evidence="8 9" key="1">
    <citation type="submission" date="2022-06" db="EMBL/GenBank/DDBJ databases">
        <title>Isolation of gut microbiota from human fecal samples.</title>
        <authorList>
            <person name="Pamer E.G."/>
            <person name="Barat B."/>
            <person name="Waligurski E."/>
            <person name="Medina S."/>
            <person name="Paddock L."/>
            <person name="Mostad J."/>
        </authorList>
    </citation>
    <scope>NUCLEOTIDE SEQUENCE [LARGE SCALE GENOMIC DNA]</scope>
    <source>
        <strain evidence="8 9">DFI.7.95</strain>
    </source>
</reference>
<evidence type="ECO:0000256" key="5">
    <source>
        <dbReference type="ARBA" id="ARBA00022695"/>
    </source>
</evidence>
<keyword evidence="6 7" id="KW-0414">Isoprene biosynthesis</keyword>
<evidence type="ECO:0000256" key="4">
    <source>
        <dbReference type="ARBA" id="ARBA00022679"/>
    </source>
</evidence>
<dbReference type="InterPro" id="IPR029044">
    <property type="entry name" value="Nucleotide-diphossugar_trans"/>
</dbReference>
<feature type="site" description="Positions MEP for the nucleophilic attack" evidence="7">
    <location>
        <position position="159"/>
    </location>
</feature>
<dbReference type="SUPFAM" id="SSF53448">
    <property type="entry name" value="Nucleotide-diphospho-sugar transferases"/>
    <property type="match status" value="1"/>
</dbReference>
<evidence type="ECO:0000256" key="6">
    <source>
        <dbReference type="ARBA" id="ARBA00023229"/>
    </source>
</evidence>